<dbReference type="AlphaFoldDB" id="A0A7X0IWF1"/>
<comment type="caution">
    <text evidence="1">The sequence shown here is derived from an EMBL/GenBank/DDBJ whole genome shotgun (WGS) entry which is preliminary data.</text>
</comment>
<accession>A0A7X0IWF1</accession>
<name>A0A7X0IWF1_9HYPH</name>
<organism evidence="1 2">
    <name type="scientific">Rhizobium lusitanum</name>
    <dbReference type="NCBI Taxonomy" id="293958"/>
    <lineage>
        <taxon>Bacteria</taxon>
        <taxon>Pseudomonadati</taxon>
        <taxon>Pseudomonadota</taxon>
        <taxon>Alphaproteobacteria</taxon>
        <taxon>Hyphomicrobiales</taxon>
        <taxon>Rhizobiaceae</taxon>
        <taxon>Rhizobium/Agrobacterium group</taxon>
        <taxon>Rhizobium</taxon>
    </lineage>
</organism>
<reference evidence="1 2" key="1">
    <citation type="submission" date="2020-08" db="EMBL/GenBank/DDBJ databases">
        <title>Genomic Encyclopedia of Type Strains, Phase IV (KMG-V): Genome sequencing to study the core and pangenomes of soil and plant-associated prokaryotes.</title>
        <authorList>
            <person name="Whitman W."/>
        </authorList>
    </citation>
    <scope>NUCLEOTIDE SEQUENCE [LARGE SCALE GENOMIC DNA]</scope>
    <source>
        <strain evidence="1 2">SEMIA 4060</strain>
    </source>
</reference>
<proteinExistence type="predicted"/>
<dbReference type="EMBL" id="JACHBG010000020">
    <property type="protein sequence ID" value="MBB6488270.1"/>
    <property type="molecule type" value="Genomic_DNA"/>
</dbReference>
<gene>
    <name evidence="1" type="ORF">GGD46_005584</name>
</gene>
<sequence>MTENAMLLPYLTLRISVRNVDGWMNSDSPLSQLVIIDPGAITRGGRIVPCVVDVNSIPSFWVLRSDLLEQ</sequence>
<evidence type="ECO:0000313" key="2">
    <source>
        <dbReference type="Proteomes" id="UP000565576"/>
    </source>
</evidence>
<protein>
    <submittedName>
        <fullName evidence="1">Uncharacterized protein</fullName>
    </submittedName>
</protein>
<dbReference type="Proteomes" id="UP000565576">
    <property type="component" value="Unassembled WGS sequence"/>
</dbReference>
<evidence type="ECO:0000313" key="1">
    <source>
        <dbReference type="EMBL" id="MBB6488270.1"/>
    </source>
</evidence>